<organism evidence="1 2">
    <name type="scientific">Diphasiastrum complanatum</name>
    <name type="common">Issler's clubmoss</name>
    <name type="synonym">Lycopodium complanatum</name>
    <dbReference type="NCBI Taxonomy" id="34168"/>
    <lineage>
        <taxon>Eukaryota</taxon>
        <taxon>Viridiplantae</taxon>
        <taxon>Streptophyta</taxon>
        <taxon>Embryophyta</taxon>
        <taxon>Tracheophyta</taxon>
        <taxon>Lycopodiopsida</taxon>
        <taxon>Lycopodiales</taxon>
        <taxon>Lycopodiaceae</taxon>
        <taxon>Lycopodioideae</taxon>
        <taxon>Diphasiastrum</taxon>
    </lineage>
</organism>
<dbReference type="Proteomes" id="UP001162992">
    <property type="component" value="Chromosome 2"/>
</dbReference>
<accession>A0ACC2EGL0</accession>
<proteinExistence type="predicted"/>
<gene>
    <name evidence="1" type="ORF">O6H91_02G067900</name>
</gene>
<protein>
    <submittedName>
        <fullName evidence="1">Uncharacterized protein</fullName>
    </submittedName>
</protein>
<keyword evidence="2" id="KW-1185">Reference proteome</keyword>
<dbReference type="EMBL" id="CM055093">
    <property type="protein sequence ID" value="KAJ7565624.1"/>
    <property type="molecule type" value="Genomic_DNA"/>
</dbReference>
<comment type="caution">
    <text evidence="1">The sequence shown here is derived from an EMBL/GenBank/DDBJ whole genome shotgun (WGS) entry which is preliminary data.</text>
</comment>
<sequence length="523" mass="57079">MRSGAMAADHIASRKACILVLVLLYGSFYALLLGRSFAQPLDRWAGDHRSEQEAESGDRRSVGSQTSDEVGMRLRLIHRYSDESPDYNPNVTSAQILQKLLEMDSLRSIEFQRAFQMKSQQQERQSIASADPQLSSSAKLKEMFSDQIDIPKSNIFSGASLGLGQYLVEFSLGSPAQIFLLVIDTGSDLIWVQCYPCRSCSSLSGPIFVPSNSSTFSQLPCSSSECSLVPAPAHDICNARYPSCKYLYQYGDESQSSGIFCRDTATLKSTSGKCVQFENIAFGCGNRNAGSFNGSGGVLGLGQGDISFISQISHRYNKFSYCLGNYMRPNSSSSLLLFGNGTQNESQNSVLQYIPLVKNSLASTFYYVRVVQVSVGGEVLSIPSSVWEIDLLGNGGTVFDSGSTLSVFRMPAYAIILGAFERAIHYPRTQSVQGLDLCFNSSGSSQPALPAFYISFEGYANFQPPPSNYFVEVAEDVKCLAIQGVISPFAFNIIGNLLQQNFHIEFDRGNAQLGFAQSDCAVM</sequence>
<evidence type="ECO:0000313" key="1">
    <source>
        <dbReference type="EMBL" id="KAJ7565624.1"/>
    </source>
</evidence>
<name>A0ACC2EGL0_DIPCM</name>
<evidence type="ECO:0000313" key="2">
    <source>
        <dbReference type="Proteomes" id="UP001162992"/>
    </source>
</evidence>
<reference evidence="2" key="1">
    <citation type="journal article" date="2024" name="Proc. Natl. Acad. Sci. U.S.A.">
        <title>Extraordinary preservation of gene collinearity over three hundred million years revealed in homosporous lycophytes.</title>
        <authorList>
            <person name="Li C."/>
            <person name="Wickell D."/>
            <person name="Kuo L.Y."/>
            <person name="Chen X."/>
            <person name="Nie B."/>
            <person name="Liao X."/>
            <person name="Peng D."/>
            <person name="Ji J."/>
            <person name="Jenkins J."/>
            <person name="Williams M."/>
            <person name="Shu S."/>
            <person name="Plott C."/>
            <person name="Barry K."/>
            <person name="Rajasekar S."/>
            <person name="Grimwood J."/>
            <person name="Han X."/>
            <person name="Sun S."/>
            <person name="Hou Z."/>
            <person name="He W."/>
            <person name="Dai G."/>
            <person name="Sun C."/>
            <person name="Schmutz J."/>
            <person name="Leebens-Mack J.H."/>
            <person name="Li F.W."/>
            <person name="Wang L."/>
        </authorList>
    </citation>
    <scope>NUCLEOTIDE SEQUENCE [LARGE SCALE GENOMIC DNA]</scope>
    <source>
        <strain evidence="2">cv. PW_Plant_1</strain>
    </source>
</reference>